<dbReference type="InParanoid" id="D8ULJ7"/>
<evidence type="ECO:0000313" key="3">
    <source>
        <dbReference type="Proteomes" id="UP000001058"/>
    </source>
</evidence>
<name>D8ULJ7_VOLCA</name>
<keyword evidence="3" id="KW-1185">Reference proteome</keyword>
<accession>D8ULJ7</accession>
<evidence type="ECO:0000313" key="2">
    <source>
        <dbReference type="EMBL" id="EFJ39402.1"/>
    </source>
</evidence>
<dbReference type="AlphaFoldDB" id="D8ULJ7"/>
<proteinExistence type="predicted"/>
<dbReference type="KEGG" id="vcn:VOLCADRAFT_101019"/>
<sequence>MPIAVLWRTSSHARPRFPHMAGQQVGEPEGRRSVHVREDEEVLPDLLVRRMAGTVASYREALHQHKATKARIKKPAVSDSDIESEKEPEDCLELMIEGFPPPPRLLLLLIPAAAAPAVETNAS</sequence>
<feature type="region of interest" description="Disordered" evidence="1">
    <location>
        <begin position="15"/>
        <end position="34"/>
    </location>
</feature>
<dbReference type="Proteomes" id="UP000001058">
    <property type="component" value="Unassembled WGS sequence"/>
</dbReference>
<dbReference type="RefSeq" id="XP_002959533.1">
    <property type="nucleotide sequence ID" value="XM_002959487.1"/>
</dbReference>
<protein>
    <submittedName>
        <fullName evidence="2">Uncharacterized protein</fullName>
    </submittedName>
</protein>
<gene>
    <name evidence="2" type="ORF">VOLCADRAFT_101019</name>
</gene>
<dbReference type="GeneID" id="9614339"/>
<evidence type="ECO:0000256" key="1">
    <source>
        <dbReference type="SAM" id="MobiDB-lite"/>
    </source>
</evidence>
<dbReference type="EMBL" id="GL378601">
    <property type="protein sequence ID" value="EFJ39402.1"/>
    <property type="molecule type" value="Genomic_DNA"/>
</dbReference>
<reference evidence="2 3" key="1">
    <citation type="journal article" date="2010" name="Science">
        <title>Genomic analysis of organismal complexity in the multicellular green alga Volvox carteri.</title>
        <authorList>
            <person name="Prochnik S.E."/>
            <person name="Umen J."/>
            <person name="Nedelcu A.M."/>
            <person name="Hallmann A."/>
            <person name="Miller S.M."/>
            <person name="Nishii I."/>
            <person name="Ferris P."/>
            <person name="Kuo A."/>
            <person name="Mitros T."/>
            <person name="Fritz-Laylin L.K."/>
            <person name="Hellsten U."/>
            <person name="Chapman J."/>
            <person name="Simakov O."/>
            <person name="Rensing S.A."/>
            <person name="Terry A."/>
            <person name="Pangilinan J."/>
            <person name="Kapitonov V."/>
            <person name="Jurka J."/>
            <person name="Salamov A."/>
            <person name="Shapiro H."/>
            <person name="Schmutz J."/>
            <person name="Grimwood J."/>
            <person name="Lindquist E."/>
            <person name="Lucas S."/>
            <person name="Grigoriev I.V."/>
            <person name="Schmitt R."/>
            <person name="Kirk D."/>
            <person name="Rokhsar D.S."/>
        </authorList>
    </citation>
    <scope>NUCLEOTIDE SEQUENCE [LARGE SCALE GENOMIC DNA]</scope>
    <source>
        <strain evidence="3">f. Nagariensis / Eve</strain>
    </source>
</reference>
<organism evidence="3">
    <name type="scientific">Volvox carteri f. nagariensis</name>
    <dbReference type="NCBI Taxonomy" id="3068"/>
    <lineage>
        <taxon>Eukaryota</taxon>
        <taxon>Viridiplantae</taxon>
        <taxon>Chlorophyta</taxon>
        <taxon>core chlorophytes</taxon>
        <taxon>Chlorophyceae</taxon>
        <taxon>CS clade</taxon>
        <taxon>Chlamydomonadales</taxon>
        <taxon>Volvocaceae</taxon>
        <taxon>Volvox</taxon>
    </lineage>
</organism>